<comment type="caution">
    <text evidence="1">The sequence shown here is derived from an EMBL/GenBank/DDBJ whole genome shotgun (WGS) entry which is preliminary data.</text>
</comment>
<name>A0ACB7TDJ5_HYAAI</name>
<dbReference type="EMBL" id="CM023481">
    <property type="protein sequence ID" value="KAH6944321.1"/>
    <property type="molecule type" value="Genomic_DNA"/>
</dbReference>
<keyword evidence="2" id="KW-1185">Reference proteome</keyword>
<organism evidence="1 2">
    <name type="scientific">Hyalomma asiaticum</name>
    <name type="common">Tick</name>
    <dbReference type="NCBI Taxonomy" id="266040"/>
    <lineage>
        <taxon>Eukaryota</taxon>
        <taxon>Metazoa</taxon>
        <taxon>Ecdysozoa</taxon>
        <taxon>Arthropoda</taxon>
        <taxon>Chelicerata</taxon>
        <taxon>Arachnida</taxon>
        <taxon>Acari</taxon>
        <taxon>Parasitiformes</taxon>
        <taxon>Ixodida</taxon>
        <taxon>Ixodoidea</taxon>
        <taxon>Ixodidae</taxon>
        <taxon>Hyalomminae</taxon>
        <taxon>Hyalomma</taxon>
    </lineage>
</organism>
<reference evidence="1" key="1">
    <citation type="submission" date="2020-05" db="EMBL/GenBank/DDBJ databases">
        <title>Large-scale comparative analyses of tick genomes elucidate their genetic diversity and vector capacities.</title>
        <authorList>
            <person name="Jia N."/>
            <person name="Wang J."/>
            <person name="Shi W."/>
            <person name="Du L."/>
            <person name="Sun Y."/>
            <person name="Zhan W."/>
            <person name="Jiang J."/>
            <person name="Wang Q."/>
            <person name="Zhang B."/>
            <person name="Ji P."/>
            <person name="Sakyi L.B."/>
            <person name="Cui X."/>
            <person name="Yuan T."/>
            <person name="Jiang B."/>
            <person name="Yang W."/>
            <person name="Lam T.T.-Y."/>
            <person name="Chang Q."/>
            <person name="Ding S."/>
            <person name="Wang X."/>
            <person name="Zhu J."/>
            <person name="Ruan X."/>
            <person name="Zhao L."/>
            <person name="Wei J."/>
            <person name="Que T."/>
            <person name="Du C."/>
            <person name="Cheng J."/>
            <person name="Dai P."/>
            <person name="Han X."/>
            <person name="Huang E."/>
            <person name="Gao Y."/>
            <person name="Liu J."/>
            <person name="Shao H."/>
            <person name="Ye R."/>
            <person name="Li L."/>
            <person name="Wei W."/>
            <person name="Wang X."/>
            <person name="Wang C."/>
            <person name="Yang T."/>
            <person name="Huo Q."/>
            <person name="Li W."/>
            <person name="Guo W."/>
            <person name="Chen H."/>
            <person name="Zhou L."/>
            <person name="Ni X."/>
            <person name="Tian J."/>
            <person name="Zhou Y."/>
            <person name="Sheng Y."/>
            <person name="Liu T."/>
            <person name="Pan Y."/>
            <person name="Xia L."/>
            <person name="Li J."/>
            <person name="Zhao F."/>
            <person name="Cao W."/>
        </authorList>
    </citation>
    <scope>NUCLEOTIDE SEQUENCE</scope>
    <source>
        <strain evidence="1">Hyas-2018</strain>
    </source>
</reference>
<evidence type="ECO:0000313" key="1">
    <source>
        <dbReference type="EMBL" id="KAH6944321.1"/>
    </source>
</evidence>
<accession>A0ACB7TDJ5</accession>
<evidence type="ECO:0000313" key="2">
    <source>
        <dbReference type="Proteomes" id="UP000821845"/>
    </source>
</evidence>
<sequence>MSPVTGTIHGSGNHLAPSHGEAILVASSIGVSSHGASSSGGGSYAAANHEQKQSHLKAPTAQQQYGKAFQCVKSDPAETRSFSTARGPPSIPVIGETMLHTTSPPNSDPSKRPTRPPDYETALQRLEMIKEQQRTTSPDSFQFPTKTPPDVLQGQQLPQAEVELGKKRKASLKKCVTFSDEVVLVACAEEEEDDYVPNPLLERVYRQHAAKQDCSRECHEPSQFEDISSVHSSDSCDSVCHVDSVVKPHDSSQVPCNLCHKKFVSPPTVYCPDCAFYMSRFQKRT</sequence>
<proteinExistence type="predicted"/>
<protein>
    <submittedName>
        <fullName evidence="1">Uncharacterized protein</fullName>
    </submittedName>
</protein>
<gene>
    <name evidence="1" type="ORF">HPB50_002694</name>
</gene>
<dbReference type="Proteomes" id="UP000821845">
    <property type="component" value="Chromosome 1"/>
</dbReference>